<evidence type="ECO:0000256" key="3">
    <source>
        <dbReference type="SAM" id="SignalP"/>
    </source>
</evidence>
<dbReference type="InterPro" id="IPR011042">
    <property type="entry name" value="6-blade_b-propeller_TolB-like"/>
</dbReference>
<dbReference type="InterPro" id="IPR014710">
    <property type="entry name" value="RmlC-like_jellyroll"/>
</dbReference>
<dbReference type="PANTHER" id="PTHR10009">
    <property type="entry name" value="PROTEIN YELLOW-RELATED"/>
    <property type="match status" value="1"/>
</dbReference>
<dbReference type="AlphaFoldDB" id="A0A1G9JIG6"/>
<evidence type="ECO:0000256" key="1">
    <source>
        <dbReference type="ARBA" id="ARBA00004613"/>
    </source>
</evidence>
<sequence length="474" mass="52311">MIKLKLLTIVAMAMSLTINSASAQDLKKVQHLQFDDKGWEQMADKLQRKYVYGEQGMLALFKMDKGAKVPLHQHPNEQTSYITKGSVKVTMQGKDYIVKAGEVLIIPGNILHQFECLEDGTLDIDFFAPPRMDWINGTASYFAEPAKEQPELEVVAALDIRPGDVAVSAEGRVFATIHPLGSQKLQLVEIINGKAVPYPNAAYQKNNEKATDAKFDAMLGLIFDKNNKLWVIDMGLELGKTRLWAFDISKNKVVEKIELPASLAPKGTFTQEVAIDEKNGWAYLADIANPGIIALNLKTKKAKRFSGHPALQAEDKDMVINGNVVLFGGKPARVAIDPMTLSADRETLFFGAMNGSTWYQVPANLFRSGKDDQTIGNAITKAGDKPFSDGAATDAMGNHYFTNLQEQAITKLDANGKLSQLIQNKEKLLWSDNAYLAPGGWMYISTNQLETTAAFTGKADSGKAPYYIYKFKMK</sequence>
<dbReference type="Gene3D" id="2.60.120.10">
    <property type="entry name" value="Jelly Rolls"/>
    <property type="match status" value="1"/>
</dbReference>
<dbReference type="GO" id="GO:0005576">
    <property type="term" value="C:extracellular region"/>
    <property type="evidence" value="ECO:0007669"/>
    <property type="project" value="UniProtKB-SubCell"/>
</dbReference>
<feature type="domain" description="Cupin type-2" evidence="4">
    <location>
        <begin position="60"/>
        <end position="121"/>
    </location>
</feature>
<feature type="signal peptide" evidence="3">
    <location>
        <begin position="1"/>
        <end position="23"/>
    </location>
</feature>
<dbReference type="EMBL" id="FNGY01000001">
    <property type="protein sequence ID" value="SDL37026.1"/>
    <property type="molecule type" value="Genomic_DNA"/>
</dbReference>
<gene>
    <name evidence="5" type="ORF">SAMN05421820_101266</name>
</gene>
<evidence type="ECO:0000259" key="4">
    <source>
        <dbReference type="Pfam" id="PF07883"/>
    </source>
</evidence>
<dbReference type="PANTHER" id="PTHR10009:SF18">
    <property type="entry name" value="PROTEIN YELLOW-LIKE PROTEIN"/>
    <property type="match status" value="1"/>
</dbReference>
<dbReference type="CDD" id="cd02238">
    <property type="entry name" value="cupin_KdgF"/>
    <property type="match status" value="1"/>
</dbReference>
<dbReference type="SUPFAM" id="SSF51182">
    <property type="entry name" value="RmlC-like cupins"/>
    <property type="match status" value="1"/>
</dbReference>
<comment type="subcellular location">
    <subcellularLocation>
        <location evidence="1">Secreted</location>
    </subcellularLocation>
</comment>
<evidence type="ECO:0000256" key="2">
    <source>
        <dbReference type="ARBA" id="ARBA00022525"/>
    </source>
</evidence>
<dbReference type="SUPFAM" id="SSF63829">
    <property type="entry name" value="Calcium-dependent phosphotriesterase"/>
    <property type="match status" value="1"/>
</dbReference>
<accession>A0A1G9JIG6</accession>
<dbReference type="Pfam" id="PF07883">
    <property type="entry name" value="Cupin_2"/>
    <property type="match status" value="1"/>
</dbReference>
<proteinExistence type="predicted"/>
<dbReference type="RefSeq" id="WP_074604213.1">
    <property type="nucleotide sequence ID" value="NZ_FNGY01000001.1"/>
</dbReference>
<reference evidence="6" key="1">
    <citation type="submission" date="2016-10" db="EMBL/GenBank/DDBJ databases">
        <authorList>
            <person name="Varghese N."/>
            <person name="Submissions S."/>
        </authorList>
    </citation>
    <scope>NUCLEOTIDE SEQUENCE [LARGE SCALE GENOMIC DNA]</scope>
    <source>
        <strain evidence="6">DSM 19110</strain>
    </source>
</reference>
<keyword evidence="3" id="KW-0732">Signal</keyword>
<keyword evidence="2" id="KW-0964">Secreted</keyword>
<dbReference type="Pfam" id="PF03022">
    <property type="entry name" value="MRJP"/>
    <property type="match status" value="1"/>
</dbReference>
<feature type="chain" id="PRO_5010219778" evidence="3">
    <location>
        <begin position="24"/>
        <end position="474"/>
    </location>
</feature>
<dbReference type="InterPro" id="IPR017996">
    <property type="entry name" value="MRJP/yellow-related"/>
</dbReference>
<protein>
    <submittedName>
        <fullName evidence="5">Cupin domain-containing protein</fullName>
    </submittedName>
</protein>
<evidence type="ECO:0000313" key="5">
    <source>
        <dbReference type="EMBL" id="SDL37026.1"/>
    </source>
</evidence>
<name>A0A1G9JIG6_9SPHI</name>
<organism evidence="5 6">
    <name type="scientific">Pedobacter steynii</name>
    <dbReference type="NCBI Taxonomy" id="430522"/>
    <lineage>
        <taxon>Bacteria</taxon>
        <taxon>Pseudomonadati</taxon>
        <taxon>Bacteroidota</taxon>
        <taxon>Sphingobacteriia</taxon>
        <taxon>Sphingobacteriales</taxon>
        <taxon>Sphingobacteriaceae</taxon>
        <taxon>Pedobacter</taxon>
    </lineage>
</organism>
<dbReference type="Proteomes" id="UP000183200">
    <property type="component" value="Unassembled WGS sequence"/>
</dbReference>
<keyword evidence="6" id="KW-1185">Reference proteome</keyword>
<evidence type="ECO:0000313" key="6">
    <source>
        <dbReference type="Proteomes" id="UP000183200"/>
    </source>
</evidence>
<dbReference type="Gene3D" id="2.120.10.30">
    <property type="entry name" value="TolB, C-terminal domain"/>
    <property type="match status" value="1"/>
</dbReference>
<dbReference type="InterPro" id="IPR011051">
    <property type="entry name" value="RmlC_Cupin_sf"/>
</dbReference>
<dbReference type="InterPro" id="IPR013096">
    <property type="entry name" value="Cupin_2"/>
</dbReference>